<evidence type="ECO:0000313" key="5">
    <source>
        <dbReference type="Proteomes" id="UP001580407"/>
    </source>
</evidence>
<dbReference type="InterPro" id="IPR001509">
    <property type="entry name" value="Epimerase_deHydtase"/>
</dbReference>
<dbReference type="EMBL" id="JBHILM010000006">
    <property type="protein sequence ID" value="MFB5680631.1"/>
    <property type="molecule type" value="Genomic_DNA"/>
</dbReference>
<evidence type="ECO:0000259" key="3">
    <source>
        <dbReference type="Pfam" id="PF08338"/>
    </source>
</evidence>
<dbReference type="RefSeq" id="WP_375524434.1">
    <property type="nucleotide sequence ID" value="NZ_JBHILM010000006.1"/>
</dbReference>
<dbReference type="InterPro" id="IPR010099">
    <property type="entry name" value="SDR39U1"/>
</dbReference>
<comment type="caution">
    <text evidence="4">The sequence shown here is derived from an EMBL/GenBank/DDBJ whole genome shotgun (WGS) entry which is preliminary data.</text>
</comment>
<comment type="similarity">
    <text evidence="1">Belongs to the NAD(P)-dependent epimerase/dehydratase family. SDR39U1 subfamily.</text>
</comment>
<dbReference type="InterPro" id="IPR013549">
    <property type="entry name" value="DUF1731"/>
</dbReference>
<dbReference type="Proteomes" id="UP001580407">
    <property type="component" value="Unassembled WGS sequence"/>
</dbReference>
<name>A0ABV5B4L4_9BACL</name>
<feature type="domain" description="DUF1731" evidence="3">
    <location>
        <begin position="250"/>
        <end position="296"/>
    </location>
</feature>
<gene>
    <name evidence="4" type="ORF">ACE3NQ_06880</name>
</gene>
<evidence type="ECO:0000256" key="1">
    <source>
        <dbReference type="ARBA" id="ARBA00009353"/>
    </source>
</evidence>
<dbReference type="NCBIfam" id="TIGR01777">
    <property type="entry name" value="yfcH"/>
    <property type="match status" value="1"/>
</dbReference>
<feature type="domain" description="NAD-dependent epimerase/dehydratase" evidence="2">
    <location>
        <begin position="3"/>
        <end position="214"/>
    </location>
</feature>
<dbReference type="InterPro" id="IPR036291">
    <property type="entry name" value="NAD(P)-bd_dom_sf"/>
</dbReference>
<proteinExistence type="inferred from homology"/>
<reference evidence="4 5" key="1">
    <citation type="submission" date="2024-09" db="EMBL/GenBank/DDBJ databases">
        <authorList>
            <person name="Ruan L."/>
        </authorList>
    </citation>
    <scope>NUCLEOTIDE SEQUENCE [LARGE SCALE GENOMIC DNA]</scope>
    <source>
        <strain evidence="4 5">D33</strain>
    </source>
</reference>
<protein>
    <submittedName>
        <fullName evidence="4">TIGR01777 family oxidoreductase</fullName>
    </submittedName>
</protein>
<evidence type="ECO:0000259" key="2">
    <source>
        <dbReference type="Pfam" id="PF01370"/>
    </source>
</evidence>
<keyword evidence="5" id="KW-1185">Reference proteome</keyword>
<dbReference type="PANTHER" id="PTHR11092:SF0">
    <property type="entry name" value="EPIMERASE FAMILY PROTEIN SDR39U1"/>
    <property type="match status" value="1"/>
</dbReference>
<accession>A0ABV5B4L4</accession>
<evidence type="ECO:0000313" key="4">
    <source>
        <dbReference type="EMBL" id="MFB5680631.1"/>
    </source>
</evidence>
<dbReference type="Gene3D" id="3.40.50.720">
    <property type="entry name" value="NAD(P)-binding Rossmann-like Domain"/>
    <property type="match status" value="1"/>
</dbReference>
<organism evidence="4 5">
    <name type="scientific">Paenibacillus terreus</name>
    <dbReference type="NCBI Taxonomy" id="1387834"/>
    <lineage>
        <taxon>Bacteria</taxon>
        <taxon>Bacillati</taxon>
        <taxon>Bacillota</taxon>
        <taxon>Bacilli</taxon>
        <taxon>Bacillales</taxon>
        <taxon>Paenibacillaceae</taxon>
        <taxon>Paenibacillus</taxon>
    </lineage>
</organism>
<sequence>MKIAVCGGTGFIGSALTDYWLKVGHKIVIITRRPQEHAKSSDQPQYVSWGELERNPQRIAGVDAVVNLSGESLNQRWTKNAKLRIIQSRADSIATLAKAIKQLNKKPEVVIQASAMSFYGTSETETFDESSPHRPTDFPSTVVEQWEAATESFQDVRLVKLRISMVLGRNKGAFPLLKLPYLMGFGGRIGSGRQWTTWIHIIDMVRIVDFCLHDRSISGAVNSSAPNPVTNDEFGRTMASVYHRPHWFPVPAFLIEAVLGEMSVMVLEGQRVIPKKLLHHGFKFQFPELKQALEDLRTKG</sequence>
<dbReference type="Pfam" id="PF08338">
    <property type="entry name" value="DUF1731"/>
    <property type="match status" value="1"/>
</dbReference>
<dbReference type="CDD" id="cd05242">
    <property type="entry name" value="SDR_a8"/>
    <property type="match status" value="1"/>
</dbReference>
<dbReference type="SUPFAM" id="SSF51735">
    <property type="entry name" value="NAD(P)-binding Rossmann-fold domains"/>
    <property type="match status" value="1"/>
</dbReference>
<dbReference type="Pfam" id="PF01370">
    <property type="entry name" value="Epimerase"/>
    <property type="match status" value="1"/>
</dbReference>
<dbReference type="PANTHER" id="PTHR11092">
    <property type="entry name" value="SUGAR NUCLEOTIDE EPIMERASE RELATED"/>
    <property type="match status" value="1"/>
</dbReference>